<keyword evidence="1" id="KW-1133">Transmembrane helix</keyword>
<keyword evidence="1" id="KW-0812">Transmembrane</keyword>
<dbReference type="Proteomes" id="UP000824229">
    <property type="component" value="Unassembled WGS sequence"/>
</dbReference>
<organism evidence="2 3">
    <name type="scientific">Candidatus Cellulosilyticum pullistercoris</name>
    <dbReference type="NCBI Taxonomy" id="2838521"/>
    <lineage>
        <taxon>Bacteria</taxon>
        <taxon>Bacillati</taxon>
        <taxon>Bacillota</taxon>
        <taxon>Clostridia</taxon>
        <taxon>Lachnospirales</taxon>
        <taxon>Cellulosilyticaceae</taxon>
        <taxon>Cellulosilyticum</taxon>
    </lineage>
</organism>
<gene>
    <name evidence="2" type="ORF">H9872_01705</name>
</gene>
<feature type="transmembrane region" description="Helical" evidence="1">
    <location>
        <begin position="6"/>
        <end position="27"/>
    </location>
</feature>
<proteinExistence type="predicted"/>
<keyword evidence="1" id="KW-0472">Membrane</keyword>
<reference evidence="2" key="2">
    <citation type="submission" date="2021-04" db="EMBL/GenBank/DDBJ databases">
        <authorList>
            <person name="Gilroy R."/>
        </authorList>
    </citation>
    <scope>NUCLEOTIDE SEQUENCE</scope>
    <source>
        <strain evidence="2">B5-657</strain>
    </source>
</reference>
<sequence>MHNLLRQLLIVTLIFTIVCMILIESLFKYYENYVQREEAKIIYEIEPSVIHLEAKVEAAKSR</sequence>
<reference evidence="2" key="1">
    <citation type="journal article" date="2021" name="PeerJ">
        <title>Extensive microbial diversity within the chicken gut microbiome revealed by metagenomics and culture.</title>
        <authorList>
            <person name="Gilroy R."/>
            <person name="Ravi A."/>
            <person name="Getino M."/>
            <person name="Pursley I."/>
            <person name="Horton D.L."/>
            <person name="Alikhan N.F."/>
            <person name="Baker D."/>
            <person name="Gharbi K."/>
            <person name="Hall N."/>
            <person name="Watson M."/>
            <person name="Adriaenssens E.M."/>
            <person name="Foster-Nyarko E."/>
            <person name="Jarju S."/>
            <person name="Secka A."/>
            <person name="Antonio M."/>
            <person name="Oren A."/>
            <person name="Chaudhuri R.R."/>
            <person name="La Ragione R."/>
            <person name="Hildebrand F."/>
            <person name="Pallen M.J."/>
        </authorList>
    </citation>
    <scope>NUCLEOTIDE SEQUENCE</scope>
    <source>
        <strain evidence="2">B5-657</strain>
    </source>
</reference>
<evidence type="ECO:0000313" key="2">
    <source>
        <dbReference type="EMBL" id="MBU3803461.1"/>
    </source>
</evidence>
<protein>
    <submittedName>
        <fullName evidence="2">Uncharacterized protein</fullName>
    </submittedName>
</protein>
<dbReference type="EMBL" id="JAHLFQ010000030">
    <property type="protein sequence ID" value="MBU3803461.1"/>
    <property type="molecule type" value="Genomic_DNA"/>
</dbReference>
<accession>A0A9E2NK62</accession>
<comment type="caution">
    <text evidence="2">The sequence shown here is derived from an EMBL/GenBank/DDBJ whole genome shotgun (WGS) entry which is preliminary data.</text>
</comment>
<dbReference type="AlphaFoldDB" id="A0A9E2NK62"/>
<name>A0A9E2NK62_9FIRM</name>
<evidence type="ECO:0000313" key="3">
    <source>
        <dbReference type="Proteomes" id="UP000824229"/>
    </source>
</evidence>
<evidence type="ECO:0000256" key="1">
    <source>
        <dbReference type="SAM" id="Phobius"/>
    </source>
</evidence>